<comment type="caution">
    <text evidence="2">The sequence shown here is derived from an EMBL/GenBank/DDBJ whole genome shotgun (WGS) entry which is preliminary data.</text>
</comment>
<feature type="compositionally biased region" description="Basic and acidic residues" evidence="1">
    <location>
        <begin position="392"/>
        <end position="408"/>
    </location>
</feature>
<reference evidence="3" key="1">
    <citation type="journal article" date="2019" name="IScience">
        <title>Narwhal Genome Reveals Long-Term Low Genetic Diversity despite Current Large Abundance Size.</title>
        <authorList>
            <person name="Westbury M.V."/>
            <person name="Petersen B."/>
            <person name="Garde E."/>
            <person name="Heide-Jorgensen M.P."/>
            <person name="Lorenzen E.D."/>
        </authorList>
    </citation>
    <scope>NUCLEOTIDE SEQUENCE [LARGE SCALE GENOMIC DNA]</scope>
</reference>
<feature type="region of interest" description="Disordered" evidence="1">
    <location>
        <begin position="1170"/>
        <end position="1207"/>
    </location>
</feature>
<feature type="compositionally biased region" description="Basic and acidic residues" evidence="1">
    <location>
        <begin position="1"/>
        <end position="13"/>
    </location>
</feature>
<feature type="region of interest" description="Disordered" evidence="1">
    <location>
        <begin position="1"/>
        <end position="101"/>
    </location>
</feature>
<sequence length="1207" mass="129294">MELRPDTSHKENVPPRPATPLGPLTGWSSGSAGHNCPLFRAMETPEEPGQYTWPVGARGPGREQGGCHHTIPGSSAVPGALPSPEQPDQPQPGPRPEGHARQLTNSSFRQQSNLQPLAGRPQGRPQAFAIQQSDLSVRETSHARGKPSTPRATGFPSLPPEVVPAAVHQYPLPRHWARCRPGPARRAHMAGPQIPVWLVGEPLILGDLAAPAQSRTRAPSQVAIHQLLASVQRLEREAVRLRCQAPWEPPGPVQQESWTGAGQILPAHPQPSQPVLASWDERRKHSQGFRETAGFPEAPGVQDGLSDSQASSKPASLETTLEMLPGVALDPEQGVLPGHPVRRGEKCSTGTTYGRGQREDPLLPQGAGSREARLCSSASSSSAQGILPGQEGGDRTPREQVGREEERPASGLPDTAPVRSALQNFRGREGPKDRNAGAAAPGNPKPELSCLGFPRLALHRGKFSRGPASSPAAAWSITLHAGKVTRVLLSHQLSLGLGTGPIPWSAWSVPSRQWLSRCFRACRHWAQRRRAMAAAMTLGCWQLLRRGLRAPRWTLWLRQAQLEAVWGRHTQALLARTFQKWRNLIQQQKKGWLHIQAGPGPPSSGGGQDRDPSGRKPVVDTAWRSRWSGTPQSKESEGGGGSPAIPLCSGPRPEGGDRGVQILQAVFLLWCHQKEWARQEKGVQGEASGAVLRAQRMERPPPGLVLSCCRCSLGVPTGHPVPEGLALQVLWGLAAVRAKRDPVPGPHGQPRAGTLRMCLQQWVQTKQLQASDGAKGTWPSSAQPLGGATAHGLGVVAQAQALPREQGWGSLQEAGRKLALHRALLLWRTQLSQRQRAEQVSSFFEGVQQRALRHSLRGWRLRAWDPGSARTTLAPAVLGGVLGGEALPGRRTPRSSLEQASRAPALLEAFRVSLCGQLGGGSRGSTFCSGRRRPSSPRARQGSTSTPFRGGGGTCSAGALRHCFAGSGVPCRPGPGSCMAALGRCSGDGVADADAGEVAGRERQQRGWGLPGRGQWWAQLKASSQWHLRRAWRRWALRLQVSQRLQQQQDGWVHSQNPFFFGGGVSSVRESSLDSRALNPAGDRVLSTVVAVTGPGTGLACGTAAAHTTCVGPVRLARGRGKGLLFPRGQKELGPGVPPALTAHTQEGAKELPAPRFQAFETWHQRLAARGLRGRASSSGRPRSRQEATRAPVLGGLGVKQGAQQQL</sequence>
<feature type="compositionally biased region" description="Low complexity" evidence="1">
    <location>
        <begin position="1170"/>
        <end position="1181"/>
    </location>
</feature>
<accession>A0A4U1FLZ1</accession>
<evidence type="ECO:0000256" key="1">
    <source>
        <dbReference type="SAM" id="MobiDB-lite"/>
    </source>
</evidence>
<feature type="region of interest" description="Disordered" evidence="1">
    <location>
        <begin position="131"/>
        <end position="157"/>
    </location>
</feature>
<proteinExistence type="predicted"/>
<feature type="region of interest" description="Disordered" evidence="1">
    <location>
        <begin position="921"/>
        <end position="951"/>
    </location>
</feature>
<feature type="region of interest" description="Disordered" evidence="1">
    <location>
        <begin position="594"/>
        <end position="653"/>
    </location>
</feature>
<protein>
    <submittedName>
        <fullName evidence="2">Uncharacterized protein</fullName>
    </submittedName>
</protein>
<dbReference type="PANTHER" id="PTHR38493">
    <property type="entry name" value="CHROMOSOME 1 OPEN READING FRAME 167"/>
    <property type="match status" value="1"/>
</dbReference>
<feature type="region of interest" description="Disordered" evidence="1">
    <location>
        <begin position="330"/>
        <end position="446"/>
    </location>
</feature>
<dbReference type="AlphaFoldDB" id="A0A4U1FLZ1"/>
<dbReference type="PANTHER" id="PTHR38493:SF1">
    <property type="entry name" value="SFI1 SPINDLE BODY DOMAIN-CONTAINING PROTEIN"/>
    <property type="match status" value="1"/>
</dbReference>
<name>A0A4U1FLZ1_MONMO</name>
<gene>
    <name evidence="2" type="ORF">EI555_003173</name>
</gene>
<dbReference type="InterPro" id="IPR031473">
    <property type="entry name" value="DUF4684"/>
</dbReference>
<feature type="compositionally biased region" description="Basic and acidic residues" evidence="1">
    <location>
        <begin position="426"/>
        <end position="435"/>
    </location>
</feature>
<organism evidence="2 3">
    <name type="scientific">Monodon monoceros</name>
    <name type="common">Narwhal</name>
    <name type="synonym">Ceratodon monodon</name>
    <dbReference type="NCBI Taxonomy" id="40151"/>
    <lineage>
        <taxon>Eukaryota</taxon>
        <taxon>Metazoa</taxon>
        <taxon>Chordata</taxon>
        <taxon>Craniata</taxon>
        <taxon>Vertebrata</taxon>
        <taxon>Euteleostomi</taxon>
        <taxon>Mammalia</taxon>
        <taxon>Eutheria</taxon>
        <taxon>Laurasiatheria</taxon>
        <taxon>Artiodactyla</taxon>
        <taxon>Whippomorpha</taxon>
        <taxon>Cetacea</taxon>
        <taxon>Odontoceti</taxon>
        <taxon>Monodontidae</taxon>
        <taxon>Monodon</taxon>
    </lineage>
</organism>
<feature type="compositionally biased region" description="Basic and acidic residues" evidence="1">
    <location>
        <begin position="608"/>
        <end position="618"/>
    </location>
</feature>
<evidence type="ECO:0000313" key="3">
    <source>
        <dbReference type="Proteomes" id="UP000308365"/>
    </source>
</evidence>
<feature type="region of interest" description="Disordered" evidence="1">
    <location>
        <begin position="281"/>
        <end position="316"/>
    </location>
</feature>
<feature type="compositionally biased region" description="Polar residues" evidence="1">
    <location>
        <begin position="305"/>
        <end position="316"/>
    </location>
</feature>
<dbReference type="Proteomes" id="UP000308365">
    <property type="component" value="Unassembled WGS sequence"/>
</dbReference>
<feature type="compositionally biased region" description="Pro residues" evidence="1">
    <location>
        <begin position="84"/>
        <end position="95"/>
    </location>
</feature>
<dbReference type="EMBL" id="RWIC01000062">
    <property type="protein sequence ID" value="TKC51028.1"/>
    <property type="molecule type" value="Genomic_DNA"/>
</dbReference>
<evidence type="ECO:0000313" key="2">
    <source>
        <dbReference type="EMBL" id="TKC51028.1"/>
    </source>
</evidence>